<dbReference type="PANTHER" id="PTHR37018">
    <property type="entry name" value="CULTURE SPECIFIC PROTEIN, PUTATIVE (AFU_ORTHOLOGUE AFUA_2G00130)-RELATED"/>
    <property type="match status" value="1"/>
</dbReference>
<accession>A0A2K3YR32</accession>
<gene>
    <name evidence="3" type="ORF">CD122_05035</name>
</gene>
<dbReference type="InterPro" id="IPR011761">
    <property type="entry name" value="ATP-grasp"/>
</dbReference>
<dbReference type="EMBL" id="PPRF01000030">
    <property type="protein sequence ID" value="PNZ28069.1"/>
    <property type="molecule type" value="Genomic_DNA"/>
</dbReference>
<evidence type="ECO:0000259" key="2">
    <source>
        <dbReference type="PROSITE" id="PS50975"/>
    </source>
</evidence>
<dbReference type="Gene3D" id="3.30.470.20">
    <property type="entry name" value="ATP-grasp fold, B domain"/>
    <property type="match status" value="1"/>
</dbReference>
<dbReference type="GO" id="GO:0046872">
    <property type="term" value="F:metal ion binding"/>
    <property type="evidence" value="ECO:0007669"/>
    <property type="project" value="InterPro"/>
</dbReference>
<keyword evidence="1" id="KW-0547">Nucleotide-binding</keyword>
<dbReference type="SUPFAM" id="SSF56059">
    <property type="entry name" value="Glutathione synthetase ATP-binding domain-like"/>
    <property type="match status" value="1"/>
</dbReference>
<sequence length="399" mass="45564">MTDVKNKYPDITMAQLYDDDVIYSSRPSYISNPWLEPDEHQSNFLSARELLIADMPVIVHEASVTDKLAQLFALVDHSIPDNLYYFKDQTSYETLLQRLSKDEGRKIYFQYVHGENLVPAEQYAMDKQTFVDLNNKSKIPEWTEGKYLPRREVVEFEEFEQVVRNWPLPVVIKPGDELPTAGGYGVMICYTQDELEQAIVRVKKAEEATDTLIIEQCVEAVGNYCVQFAQHPDKGIIYLGAAKQLTNEYGFYKGNINAQHVPQAVIDAGYALMKKAVELGFIGIAGFDILEDADGDVYAIDLNYRQNGSTSMLLLASELEGSHHKFYSYVAKGDNERFHETIKTFIQKGVLFPLSYYDGDWYTDHHVDSRFGCIWHADSDETIADYERAFLEQAGLLTE</sequence>
<dbReference type="Proteomes" id="UP000242752">
    <property type="component" value="Unassembled WGS sequence"/>
</dbReference>
<dbReference type="PANTHER" id="PTHR37018:SF1">
    <property type="entry name" value="CULTURE SPECIFIC PROTEIN, PUTATIVE (AFU_ORTHOLOGUE AFUA_2G00130)-RELATED"/>
    <property type="match status" value="1"/>
</dbReference>
<reference evidence="3 4" key="1">
    <citation type="submission" date="2017-08" db="EMBL/GenBank/DDBJ databases">
        <title>Draft genome sequences of 64 type strains of genus Staph aureus.</title>
        <authorList>
            <person name="Cole K."/>
            <person name="Golubchik T."/>
            <person name="Russell J."/>
            <person name="Foster D."/>
            <person name="Llewelyn M."/>
            <person name="Wilson D."/>
            <person name="Crook D."/>
            <person name="Paul J."/>
        </authorList>
    </citation>
    <scope>NUCLEOTIDE SEQUENCE [LARGE SCALE GENOMIC DNA]</scope>
    <source>
        <strain evidence="3 4">DSM 21968</strain>
    </source>
</reference>
<proteinExistence type="predicted"/>
<evidence type="ECO:0000313" key="4">
    <source>
        <dbReference type="Proteomes" id="UP000242752"/>
    </source>
</evidence>
<keyword evidence="4" id="KW-1185">Reference proteome</keyword>
<dbReference type="AlphaFoldDB" id="A0A2K3YR32"/>
<dbReference type="RefSeq" id="WP_103357913.1">
    <property type="nucleotide sequence ID" value="NZ_CP113107.1"/>
</dbReference>
<evidence type="ECO:0000256" key="1">
    <source>
        <dbReference type="PROSITE-ProRule" id="PRU00409"/>
    </source>
</evidence>
<protein>
    <submittedName>
        <fullName evidence="3">ATP-grasp domain-containing protein</fullName>
    </submittedName>
</protein>
<dbReference type="OrthoDB" id="7839480at2"/>
<dbReference type="PROSITE" id="PS50975">
    <property type="entry name" value="ATP_GRASP"/>
    <property type="match status" value="1"/>
</dbReference>
<dbReference type="InterPro" id="IPR053269">
    <property type="entry name" value="Asp-Met_ligase"/>
</dbReference>
<name>A0A2K3YR32_9STAP</name>
<keyword evidence="1" id="KW-0067">ATP-binding</keyword>
<dbReference type="GO" id="GO:0005524">
    <property type="term" value="F:ATP binding"/>
    <property type="evidence" value="ECO:0007669"/>
    <property type="project" value="UniProtKB-UniRule"/>
</dbReference>
<feature type="domain" description="ATP-grasp" evidence="2">
    <location>
        <begin position="137"/>
        <end position="332"/>
    </location>
</feature>
<comment type="caution">
    <text evidence="3">The sequence shown here is derived from an EMBL/GenBank/DDBJ whole genome shotgun (WGS) entry which is preliminary data.</text>
</comment>
<evidence type="ECO:0000313" key="3">
    <source>
        <dbReference type="EMBL" id="PNZ28069.1"/>
    </source>
</evidence>
<organism evidence="3 4">
    <name type="scientific">Staphylococcus rostri</name>
    <dbReference type="NCBI Taxonomy" id="522262"/>
    <lineage>
        <taxon>Bacteria</taxon>
        <taxon>Bacillati</taxon>
        <taxon>Bacillota</taxon>
        <taxon>Bacilli</taxon>
        <taxon>Bacillales</taxon>
        <taxon>Staphylococcaceae</taxon>
        <taxon>Staphylococcus</taxon>
    </lineage>
</organism>